<dbReference type="AlphaFoldDB" id="D2VLA1"/>
<dbReference type="STRING" id="5762.D2VLA1"/>
<keyword evidence="13" id="KW-0539">Nucleus</keyword>
<keyword evidence="9" id="KW-0498">Mitosis</keyword>
<dbReference type="GO" id="GO:0070552">
    <property type="term" value="C:BRISC complex"/>
    <property type="evidence" value="ECO:0007669"/>
    <property type="project" value="InterPro"/>
</dbReference>
<dbReference type="GO" id="GO:0005737">
    <property type="term" value="C:cytoplasm"/>
    <property type="evidence" value="ECO:0007669"/>
    <property type="project" value="UniProtKB-SubCell"/>
</dbReference>
<dbReference type="OMA" id="IITSEYM"/>
<evidence type="ECO:0000256" key="3">
    <source>
        <dbReference type="ARBA" id="ARBA00019438"/>
    </source>
</evidence>
<sequence>MSSPQLGQSSGVAVASPTTLQSPRFLQQQSMITSPKPTLFDWIKEHLLFMNNSTPYKINISNMGKSNRKQLNFDRFQLEIPVFCIGECSLSIHLFYDGSRPHSPFDFQIISDLSSSYLQNFMIDSSKLQSMIEWRDLYIRYLQHHDVSKELCTFTFRTISEIIEFLTEYYKLVISKHKNDNIRFEFDTTQSIGGANFYIKELYSNDGTECSTEKIYFLVPLSISGLEKIEEYQRLFDVNTIQLPDSKPKLLVVYSYDKSRDVIVNVNTEIIYPTSVKNSKRLQWLTQIPIPSWNQGKSCIIEYMLEAVENIESEVEKYTQKLKARLEFIKQLLAAFGNPTDFSENESLTKISFLMERDKFQFFLHITLEREGFPIVQPVIRMQSTQYFKSSDRVKDKLLPVRVRVQQLNWTEGGSAEVMTKNVEQIRIQVLALLGEFIKVCQSEGTSQ</sequence>
<dbReference type="InterPro" id="IPR010358">
    <property type="entry name" value="BRE"/>
</dbReference>
<dbReference type="Proteomes" id="UP000006671">
    <property type="component" value="Unassembled WGS sequence"/>
</dbReference>
<evidence type="ECO:0000256" key="11">
    <source>
        <dbReference type="ARBA" id="ARBA00022853"/>
    </source>
</evidence>
<comment type="similarity">
    <text evidence="15">Belongs to the BABAM2 family.</text>
</comment>
<dbReference type="OrthoDB" id="538811at2759"/>
<gene>
    <name evidence="18" type="ORF">NAEGRDRAFT_69708</name>
</gene>
<dbReference type="GO" id="GO:0006302">
    <property type="term" value="P:double-strand break repair"/>
    <property type="evidence" value="ECO:0007669"/>
    <property type="project" value="TreeGrafter"/>
</dbReference>
<dbReference type="GO" id="GO:0006325">
    <property type="term" value="P:chromatin organization"/>
    <property type="evidence" value="ECO:0007669"/>
    <property type="project" value="UniProtKB-KW"/>
</dbReference>
<dbReference type="PANTHER" id="PTHR15189:SF7">
    <property type="entry name" value="BRISC AND BRCA1-A COMPLEX MEMBER 2"/>
    <property type="match status" value="1"/>
</dbReference>
<evidence type="ECO:0000256" key="8">
    <source>
        <dbReference type="ARBA" id="ARBA00022763"/>
    </source>
</evidence>
<dbReference type="GeneID" id="8851914"/>
<evidence type="ECO:0000256" key="15">
    <source>
        <dbReference type="ARBA" id="ARBA00025766"/>
    </source>
</evidence>
<evidence type="ECO:0000256" key="14">
    <source>
        <dbReference type="ARBA" id="ARBA00023306"/>
    </source>
</evidence>
<evidence type="ECO:0000256" key="5">
    <source>
        <dbReference type="ARBA" id="ARBA00022618"/>
    </source>
</evidence>
<evidence type="ECO:0000256" key="6">
    <source>
        <dbReference type="ARBA" id="ARBA00022703"/>
    </source>
</evidence>
<keyword evidence="7" id="KW-0677">Repeat</keyword>
<comment type="subcellular location">
    <subcellularLocation>
        <location evidence="2">Cytoplasm</location>
    </subcellularLocation>
    <subcellularLocation>
        <location evidence="1">Nucleus</location>
    </subcellularLocation>
</comment>
<keyword evidence="6" id="KW-0053">Apoptosis</keyword>
<evidence type="ECO:0000256" key="13">
    <source>
        <dbReference type="ARBA" id="ARBA00023242"/>
    </source>
</evidence>
<proteinExistence type="inferred from homology"/>
<keyword evidence="19" id="KW-1185">Reference proteome</keyword>
<organism evidence="19">
    <name type="scientific">Naegleria gruberi</name>
    <name type="common">Amoeba</name>
    <dbReference type="NCBI Taxonomy" id="5762"/>
    <lineage>
        <taxon>Eukaryota</taxon>
        <taxon>Discoba</taxon>
        <taxon>Heterolobosea</taxon>
        <taxon>Tetramitia</taxon>
        <taxon>Eutetramitia</taxon>
        <taxon>Vahlkampfiidae</taxon>
        <taxon>Naegleria</taxon>
    </lineage>
</organism>
<reference evidence="18 19" key="1">
    <citation type="journal article" date="2010" name="Cell">
        <title>The genome of Naegleria gruberi illuminates early eukaryotic versatility.</title>
        <authorList>
            <person name="Fritz-Laylin L.K."/>
            <person name="Prochnik S.E."/>
            <person name="Ginger M.L."/>
            <person name="Dacks J.B."/>
            <person name="Carpenter M.L."/>
            <person name="Field M.C."/>
            <person name="Kuo A."/>
            <person name="Paredez A."/>
            <person name="Chapman J."/>
            <person name="Pham J."/>
            <person name="Shu S."/>
            <person name="Neupane R."/>
            <person name="Cipriano M."/>
            <person name="Mancuso J."/>
            <person name="Tu H."/>
            <person name="Salamov A."/>
            <person name="Lindquist E."/>
            <person name="Shapiro H."/>
            <person name="Lucas S."/>
            <person name="Grigoriev I.V."/>
            <person name="Cande W.Z."/>
            <person name="Fulton C."/>
            <person name="Rokhsar D.S."/>
            <person name="Dawson S.C."/>
        </authorList>
    </citation>
    <scope>NUCLEOTIDE SEQUENCE [LARGE SCALE GENOMIC DNA]</scope>
    <source>
        <strain evidence="18 19">NEG-M</strain>
    </source>
</reference>
<evidence type="ECO:0000256" key="9">
    <source>
        <dbReference type="ARBA" id="ARBA00022776"/>
    </source>
</evidence>
<evidence type="ECO:0000313" key="18">
    <source>
        <dbReference type="EMBL" id="EFC42275.1"/>
    </source>
</evidence>
<dbReference type="PANTHER" id="PTHR15189">
    <property type="entry name" value="BRISC AND BRCA1-A COMPLEX MEMBER 2"/>
    <property type="match status" value="1"/>
</dbReference>
<evidence type="ECO:0000313" key="19">
    <source>
        <dbReference type="Proteomes" id="UP000006671"/>
    </source>
</evidence>
<dbReference type="InParanoid" id="D2VLA1"/>
<dbReference type="RefSeq" id="XP_002675019.1">
    <property type="nucleotide sequence ID" value="XM_002674973.1"/>
</dbReference>
<protein>
    <recommendedName>
        <fullName evidence="3">BRISC and BRCA1-A complex member 2</fullName>
    </recommendedName>
    <alternativeName>
        <fullName evidence="16">BRCA1-A complex subunit BRE</fullName>
    </alternativeName>
    <alternativeName>
        <fullName evidence="17">BRCA1/BRCA2-containing complex subunit 45</fullName>
    </alternativeName>
</protein>
<dbReference type="VEuPathDB" id="AmoebaDB:NAEGRDRAFT_69708"/>
<dbReference type="KEGG" id="ngr:NAEGRDRAFT_69708"/>
<evidence type="ECO:0000256" key="17">
    <source>
        <dbReference type="ARBA" id="ARBA00032630"/>
    </source>
</evidence>
<evidence type="ECO:0000256" key="4">
    <source>
        <dbReference type="ARBA" id="ARBA00022490"/>
    </source>
</evidence>
<keyword evidence="4" id="KW-0963">Cytoplasm</keyword>
<evidence type="ECO:0000256" key="1">
    <source>
        <dbReference type="ARBA" id="ARBA00004123"/>
    </source>
</evidence>
<evidence type="ECO:0000256" key="10">
    <source>
        <dbReference type="ARBA" id="ARBA00022786"/>
    </source>
</evidence>
<evidence type="ECO:0000256" key="16">
    <source>
        <dbReference type="ARBA" id="ARBA00032491"/>
    </source>
</evidence>
<keyword evidence="5" id="KW-0132">Cell division</keyword>
<dbReference type="Pfam" id="PF06113">
    <property type="entry name" value="BRE"/>
    <property type="match status" value="1"/>
</dbReference>
<evidence type="ECO:0000256" key="2">
    <source>
        <dbReference type="ARBA" id="ARBA00004496"/>
    </source>
</evidence>
<keyword evidence="11" id="KW-0156">Chromatin regulator</keyword>
<evidence type="ECO:0000256" key="7">
    <source>
        <dbReference type="ARBA" id="ARBA00022737"/>
    </source>
</evidence>
<keyword evidence="8" id="KW-0227">DNA damage</keyword>
<dbReference type="EMBL" id="GG738880">
    <property type="protein sequence ID" value="EFC42275.1"/>
    <property type="molecule type" value="Genomic_DNA"/>
</dbReference>
<keyword evidence="12" id="KW-0234">DNA repair</keyword>
<name>D2VLA1_NAEGR</name>
<evidence type="ECO:0000256" key="12">
    <source>
        <dbReference type="ARBA" id="ARBA00023204"/>
    </source>
</evidence>
<keyword evidence="10" id="KW-0833">Ubl conjugation pathway</keyword>
<accession>D2VLA1</accession>
<dbReference type="GO" id="GO:0051301">
    <property type="term" value="P:cell division"/>
    <property type="evidence" value="ECO:0007669"/>
    <property type="project" value="UniProtKB-KW"/>
</dbReference>
<keyword evidence="14" id="KW-0131">Cell cycle</keyword>